<evidence type="ECO:0000256" key="6">
    <source>
        <dbReference type="ARBA" id="ARBA00023002"/>
    </source>
</evidence>
<keyword evidence="11" id="KW-1185">Reference proteome</keyword>
<sequence length="227" mass="24907">YDSTPSKFNDTPSKSRLGLGSFFINGESIHLPERKSHHHQMGVGLKGHHLCLFCKCPMLVMGVNNEIYDNTFKTVSNISSSPLLGTPTIKGLMTTVHVITATQNTMHSPCGKLWCDGRNHSCFYWHHQGYSQGHPLVEGKADWVAFCTPPPICGEVGITGIPQGDPELSEYEAVSCDCNSDPQSSTFEAGAGIAHNVSSFPSMIMNLAIVKYSKREVDHMIHMVSKE</sequence>
<dbReference type="Proteomes" id="UP000700334">
    <property type="component" value="Unassembled WGS sequence"/>
</dbReference>
<dbReference type="PANTHER" id="PTHR10836:SF111">
    <property type="entry name" value="GLYCERALDEHYDE-3-PHOSPHATE DEHYDROGENASE"/>
    <property type="match status" value="1"/>
</dbReference>
<dbReference type="EMBL" id="JAGFMF010011418">
    <property type="protein sequence ID" value="KAG8523144.1"/>
    <property type="molecule type" value="Genomic_DNA"/>
</dbReference>
<dbReference type="Gene3D" id="3.40.50.720">
    <property type="entry name" value="NAD(P)-binding Rossmann-like Domain"/>
    <property type="match status" value="1"/>
</dbReference>
<comment type="similarity">
    <text evidence="2">Belongs to the glyceraldehyde-3-phosphate dehydrogenase family.</text>
</comment>
<feature type="non-terminal residue" evidence="10">
    <location>
        <position position="227"/>
    </location>
</feature>
<keyword evidence="8" id="KW-0324">Glycolysis</keyword>
<accession>A0A8J6BHL9</accession>
<dbReference type="Gene3D" id="3.30.360.10">
    <property type="entry name" value="Dihydrodipicolinate Reductase, domain 2"/>
    <property type="match status" value="1"/>
</dbReference>
<evidence type="ECO:0000256" key="4">
    <source>
        <dbReference type="ARBA" id="ARBA00021022"/>
    </source>
</evidence>
<reference evidence="10" key="1">
    <citation type="journal article" date="2021" name="Evol. Appl.">
        <title>The genome of the Pyrenean desman and the effects of bottlenecks and inbreeding on the genomic landscape of an endangered species.</title>
        <authorList>
            <person name="Escoda L."/>
            <person name="Castresana J."/>
        </authorList>
    </citation>
    <scope>NUCLEOTIDE SEQUENCE</scope>
    <source>
        <strain evidence="10">IBE-C5619</strain>
    </source>
</reference>
<keyword evidence="6" id="KW-0560">Oxidoreductase</keyword>
<protein>
    <recommendedName>
        <fullName evidence="4">Glyceraldehyde-3-phosphate dehydrogenase</fullName>
        <ecNumber evidence="3">1.2.1.12</ecNumber>
    </recommendedName>
</protein>
<evidence type="ECO:0000256" key="2">
    <source>
        <dbReference type="ARBA" id="ARBA00007406"/>
    </source>
</evidence>
<keyword evidence="7" id="KW-0520">NAD</keyword>
<evidence type="ECO:0000256" key="7">
    <source>
        <dbReference type="ARBA" id="ARBA00023027"/>
    </source>
</evidence>
<comment type="catalytic activity">
    <reaction evidence="9">
        <text>D-glyceraldehyde 3-phosphate + phosphate + NAD(+) = (2R)-3-phospho-glyceroyl phosphate + NADH + H(+)</text>
        <dbReference type="Rhea" id="RHEA:10300"/>
        <dbReference type="ChEBI" id="CHEBI:15378"/>
        <dbReference type="ChEBI" id="CHEBI:43474"/>
        <dbReference type="ChEBI" id="CHEBI:57540"/>
        <dbReference type="ChEBI" id="CHEBI:57604"/>
        <dbReference type="ChEBI" id="CHEBI:57945"/>
        <dbReference type="ChEBI" id="CHEBI:59776"/>
        <dbReference type="EC" id="1.2.1.12"/>
    </reaction>
</comment>
<gene>
    <name evidence="10" type="ORF">J0S82_012729</name>
</gene>
<dbReference type="GO" id="GO:0006096">
    <property type="term" value="P:glycolytic process"/>
    <property type="evidence" value="ECO:0007669"/>
    <property type="project" value="UniProtKB-KW"/>
</dbReference>
<dbReference type="InterPro" id="IPR020831">
    <property type="entry name" value="GlycerAld/Erythrose_P_DH"/>
</dbReference>
<evidence type="ECO:0000256" key="5">
    <source>
        <dbReference type="ARBA" id="ARBA00022490"/>
    </source>
</evidence>
<proteinExistence type="inferred from homology"/>
<dbReference type="GO" id="GO:0005829">
    <property type="term" value="C:cytosol"/>
    <property type="evidence" value="ECO:0007669"/>
    <property type="project" value="TreeGrafter"/>
</dbReference>
<evidence type="ECO:0000313" key="10">
    <source>
        <dbReference type="EMBL" id="KAG8523144.1"/>
    </source>
</evidence>
<dbReference type="AlphaFoldDB" id="A0A8J6BHL9"/>
<dbReference type="GO" id="GO:0004365">
    <property type="term" value="F:glyceraldehyde-3-phosphate dehydrogenase (NAD+) (phosphorylating) activity"/>
    <property type="evidence" value="ECO:0007669"/>
    <property type="project" value="UniProtKB-EC"/>
</dbReference>
<name>A0A8J6BHL9_GALPY</name>
<evidence type="ECO:0000313" key="11">
    <source>
        <dbReference type="Proteomes" id="UP000700334"/>
    </source>
</evidence>
<dbReference type="EC" id="1.2.1.12" evidence="3"/>
<organism evidence="10 11">
    <name type="scientific">Galemys pyrenaicus</name>
    <name type="common">Iberian desman</name>
    <name type="synonym">Pyrenean desman</name>
    <dbReference type="NCBI Taxonomy" id="202257"/>
    <lineage>
        <taxon>Eukaryota</taxon>
        <taxon>Metazoa</taxon>
        <taxon>Chordata</taxon>
        <taxon>Craniata</taxon>
        <taxon>Vertebrata</taxon>
        <taxon>Euteleostomi</taxon>
        <taxon>Mammalia</taxon>
        <taxon>Eutheria</taxon>
        <taxon>Laurasiatheria</taxon>
        <taxon>Eulipotyphla</taxon>
        <taxon>Talpidae</taxon>
        <taxon>Galemys</taxon>
    </lineage>
</organism>
<evidence type="ECO:0000256" key="8">
    <source>
        <dbReference type="ARBA" id="ARBA00023152"/>
    </source>
</evidence>
<dbReference type="PANTHER" id="PTHR10836">
    <property type="entry name" value="GLYCERALDEHYDE 3-PHOSPHATE DEHYDROGENASE"/>
    <property type="match status" value="1"/>
</dbReference>
<keyword evidence="5" id="KW-0963">Cytoplasm</keyword>
<evidence type="ECO:0000256" key="3">
    <source>
        <dbReference type="ARBA" id="ARBA00013119"/>
    </source>
</evidence>
<evidence type="ECO:0000256" key="1">
    <source>
        <dbReference type="ARBA" id="ARBA00004869"/>
    </source>
</evidence>
<comment type="caution">
    <text evidence="10">The sequence shown here is derived from an EMBL/GenBank/DDBJ whole genome shotgun (WGS) entry which is preliminary data.</text>
</comment>
<evidence type="ECO:0000256" key="9">
    <source>
        <dbReference type="ARBA" id="ARBA00047698"/>
    </source>
</evidence>
<comment type="pathway">
    <text evidence="1">Carbohydrate degradation; glycolysis; pyruvate from D-glyceraldehyde 3-phosphate: step 1/5.</text>
</comment>
<dbReference type="SUPFAM" id="SSF55347">
    <property type="entry name" value="Glyceraldehyde-3-phosphate dehydrogenase-like, C-terminal domain"/>
    <property type="match status" value="1"/>
</dbReference>